<evidence type="ECO:0000313" key="2">
    <source>
        <dbReference type="EMBL" id="CAD2179469.1"/>
    </source>
</evidence>
<accession>A0A6V7VXD0</accession>
<dbReference type="AlphaFoldDB" id="A0A6V7VXD0"/>
<gene>
    <name evidence="2" type="ORF">MENT_LOCUS31472</name>
</gene>
<evidence type="ECO:0000256" key="1">
    <source>
        <dbReference type="SAM" id="Phobius"/>
    </source>
</evidence>
<reference evidence="2 3" key="1">
    <citation type="submission" date="2020-08" db="EMBL/GenBank/DDBJ databases">
        <authorList>
            <person name="Koutsovoulos G."/>
            <person name="Danchin GJ E."/>
        </authorList>
    </citation>
    <scope>NUCLEOTIDE SEQUENCE [LARGE SCALE GENOMIC DNA]</scope>
</reference>
<keyword evidence="1" id="KW-0812">Transmembrane</keyword>
<comment type="caution">
    <text evidence="2">The sequence shown here is derived from an EMBL/GenBank/DDBJ whole genome shotgun (WGS) entry which is preliminary data.</text>
</comment>
<dbReference type="EMBL" id="CAJEWN010000344">
    <property type="protein sequence ID" value="CAD2179469.1"/>
    <property type="molecule type" value="Genomic_DNA"/>
</dbReference>
<keyword evidence="1" id="KW-1133">Transmembrane helix</keyword>
<evidence type="ECO:0000313" key="3">
    <source>
        <dbReference type="Proteomes" id="UP000580250"/>
    </source>
</evidence>
<keyword evidence="1" id="KW-0472">Membrane</keyword>
<name>A0A6V7VXD0_MELEN</name>
<protein>
    <submittedName>
        <fullName evidence="2">Uncharacterized protein</fullName>
    </submittedName>
</protein>
<dbReference type="Proteomes" id="UP000580250">
    <property type="component" value="Unassembled WGS sequence"/>
</dbReference>
<sequence>MHHIFFQHLHFLKKYTNPPPLSMALFNVFLLGVVLLIYLYIPLQALLISANFPSLAIFFLSL</sequence>
<organism evidence="2 3">
    <name type="scientific">Meloidogyne enterolobii</name>
    <name type="common">Root-knot nematode worm</name>
    <name type="synonym">Meloidogyne mayaguensis</name>
    <dbReference type="NCBI Taxonomy" id="390850"/>
    <lineage>
        <taxon>Eukaryota</taxon>
        <taxon>Metazoa</taxon>
        <taxon>Ecdysozoa</taxon>
        <taxon>Nematoda</taxon>
        <taxon>Chromadorea</taxon>
        <taxon>Rhabditida</taxon>
        <taxon>Tylenchina</taxon>
        <taxon>Tylenchomorpha</taxon>
        <taxon>Tylenchoidea</taxon>
        <taxon>Meloidogynidae</taxon>
        <taxon>Meloidogyninae</taxon>
        <taxon>Meloidogyne</taxon>
    </lineage>
</organism>
<feature type="transmembrane region" description="Helical" evidence="1">
    <location>
        <begin position="21"/>
        <end position="41"/>
    </location>
</feature>
<proteinExistence type="predicted"/>